<feature type="compositionally biased region" description="Polar residues" evidence="1">
    <location>
        <begin position="103"/>
        <end position="113"/>
    </location>
</feature>
<keyword evidence="2" id="KW-0732">Signal</keyword>
<protein>
    <submittedName>
        <fullName evidence="3">Uncharacterized protein</fullName>
    </submittedName>
</protein>
<sequence length="359" mass="38761">MQFKNLILVATVAHVVSGIYVPRAEPNGDTKLYEGTEHVSIQKRVTKTVVVTVTQQSPTITSSNPTPKLPWMSYGGSGANHPTSPRSCHSALPSILRTRTNRFSTKPAVSTSPRSPPAPKPSTQTSTTMAQPPPPIFTNPLQQTSTAIVVVPVNPSDYTSPSPLLVPAVAVQPRRNQSPGPADAKLQKRDKGSIGPRDAKRIPWLLTAWMTKEPKFDSREEKPRETGVAVARAAVSKLEVEVVKTIVMEPGPRCPYPYPHQSCGPAYTTVKTETQTRAVAGTKEKQWWFQRMLGLEYMLTVCSKTMCEDVKEEGKDGGGKKTEARGKGSGLVTLTRTVAAIAVVQTVVASIIGDGEKTA</sequence>
<feature type="compositionally biased region" description="Polar residues" evidence="1">
    <location>
        <begin position="121"/>
        <end position="130"/>
    </location>
</feature>
<proteinExistence type="predicted"/>
<feature type="region of interest" description="Disordered" evidence="1">
    <location>
        <begin position="103"/>
        <end position="132"/>
    </location>
</feature>
<gene>
    <name evidence="3" type="ORF">BS50DRAFT_622374</name>
</gene>
<dbReference type="EMBL" id="KZ678137">
    <property type="protein sequence ID" value="PSN65063.1"/>
    <property type="molecule type" value="Genomic_DNA"/>
</dbReference>
<feature type="chain" id="PRO_5015400280" evidence="2">
    <location>
        <begin position="19"/>
        <end position="359"/>
    </location>
</feature>
<feature type="compositionally biased region" description="Basic and acidic residues" evidence="1">
    <location>
        <begin position="185"/>
        <end position="197"/>
    </location>
</feature>
<evidence type="ECO:0000313" key="3">
    <source>
        <dbReference type="EMBL" id="PSN65063.1"/>
    </source>
</evidence>
<evidence type="ECO:0000256" key="2">
    <source>
        <dbReference type="SAM" id="SignalP"/>
    </source>
</evidence>
<reference evidence="3 4" key="1">
    <citation type="journal article" date="2018" name="Front. Microbiol.">
        <title>Genome-Wide Analysis of Corynespora cassiicola Leaf Fall Disease Putative Effectors.</title>
        <authorList>
            <person name="Lopez D."/>
            <person name="Ribeiro S."/>
            <person name="Label P."/>
            <person name="Fumanal B."/>
            <person name="Venisse J.S."/>
            <person name="Kohler A."/>
            <person name="de Oliveira R.R."/>
            <person name="Labutti K."/>
            <person name="Lipzen A."/>
            <person name="Lail K."/>
            <person name="Bauer D."/>
            <person name="Ohm R.A."/>
            <person name="Barry K.W."/>
            <person name="Spatafora J."/>
            <person name="Grigoriev I.V."/>
            <person name="Martin F.M."/>
            <person name="Pujade-Renaud V."/>
        </authorList>
    </citation>
    <scope>NUCLEOTIDE SEQUENCE [LARGE SCALE GENOMIC DNA]</scope>
    <source>
        <strain evidence="3 4">Philippines</strain>
    </source>
</reference>
<organism evidence="3 4">
    <name type="scientific">Corynespora cassiicola Philippines</name>
    <dbReference type="NCBI Taxonomy" id="1448308"/>
    <lineage>
        <taxon>Eukaryota</taxon>
        <taxon>Fungi</taxon>
        <taxon>Dikarya</taxon>
        <taxon>Ascomycota</taxon>
        <taxon>Pezizomycotina</taxon>
        <taxon>Dothideomycetes</taxon>
        <taxon>Pleosporomycetidae</taxon>
        <taxon>Pleosporales</taxon>
        <taxon>Corynesporascaceae</taxon>
        <taxon>Corynespora</taxon>
    </lineage>
</organism>
<keyword evidence="4" id="KW-1185">Reference proteome</keyword>
<accession>A0A2T2NI08</accession>
<evidence type="ECO:0000256" key="1">
    <source>
        <dbReference type="SAM" id="MobiDB-lite"/>
    </source>
</evidence>
<evidence type="ECO:0000313" key="4">
    <source>
        <dbReference type="Proteomes" id="UP000240883"/>
    </source>
</evidence>
<feature type="region of interest" description="Disordered" evidence="1">
    <location>
        <begin position="58"/>
        <end position="90"/>
    </location>
</feature>
<name>A0A2T2NI08_CORCC</name>
<dbReference type="Proteomes" id="UP000240883">
    <property type="component" value="Unassembled WGS sequence"/>
</dbReference>
<dbReference type="AlphaFoldDB" id="A0A2T2NI08"/>
<feature type="region of interest" description="Disordered" evidence="1">
    <location>
        <begin position="172"/>
        <end position="197"/>
    </location>
</feature>
<feature type="signal peptide" evidence="2">
    <location>
        <begin position="1"/>
        <end position="18"/>
    </location>
</feature>